<reference evidence="1 2" key="1">
    <citation type="submission" date="2020-08" db="EMBL/GenBank/DDBJ databases">
        <title>Genome public.</title>
        <authorList>
            <person name="Liu C."/>
            <person name="Sun Q."/>
        </authorList>
    </citation>
    <scope>NUCLEOTIDE SEQUENCE [LARGE SCALE GENOMIC DNA]</scope>
    <source>
        <strain evidence="1 2">NSJ-46</strain>
    </source>
</reference>
<sequence>MLFSDKVNLLSLYNAMNGTAYSDPEQLQIVTLKNAVYMGMKNDLAFIIDTNLFLYEHQSTYNPNMPMRDLFYIASEYQKLVDGKSLYSSTLQKVPAPKFLVFYNGTKEMEDSRTEYLSEAFESLIGEPDLELKVTTLNINKGHNRELMEQCKVLGEYAQYVDRVREYVGKMGLDAGVSRAVNECIRDGILAEFLQQNRAEAEKVSIFEYNKEEEERKLREAEYEGGWEAGKQAGMKFGMDAGMKAGMKAGMIQMAREIQLEEDEIIKILCARLDVDEKTAKKMLEEQE</sequence>
<name>A0ABR7N8H5_9FIRM</name>
<comment type="caution">
    <text evidence="1">The sequence shown here is derived from an EMBL/GenBank/DDBJ whole genome shotgun (WGS) entry which is preliminary data.</text>
</comment>
<protein>
    <submittedName>
        <fullName evidence="1">Uncharacterized protein</fullName>
    </submittedName>
</protein>
<gene>
    <name evidence="1" type="ORF">H8716_06330</name>
</gene>
<dbReference type="Proteomes" id="UP000657421">
    <property type="component" value="Unassembled WGS sequence"/>
</dbReference>
<keyword evidence="2" id="KW-1185">Reference proteome</keyword>
<dbReference type="EMBL" id="JACRSZ010000005">
    <property type="protein sequence ID" value="MBC8572702.1"/>
    <property type="molecule type" value="Genomic_DNA"/>
</dbReference>
<accession>A0ABR7N8H5</accession>
<organism evidence="1 2">
    <name type="scientific">Jingyaoa shaoxingensis</name>
    <dbReference type="NCBI Taxonomy" id="2763671"/>
    <lineage>
        <taxon>Bacteria</taxon>
        <taxon>Bacillati</taxon>
        <taxon>Bacillota</taxon>
        <taxon>Clostridia</taxon>
        <taxon>Lachnospirales</taxon>
        <taxon>Lachnospiraceae</taxon>
        <taxon>Jingyaoa</taxon>
    </lineage>
</organism>
<proteinExistence type="predicted"/>
<evidence type="ECO:0000313" key="2">
    <source>
        <dbReference type="Proteomes" id="UP000657421"/>
    </source>
</evidence>
<evidence type="ECO:0000313" key="1">
    <source>
        <dbReference type="EMBL" id="MBC8572702.1"/>
    </source>
</evidence>